<dbReference type="InterPro" id="IPR050219">
    <property type="entry name" value="DnaG_primase"/>
</dbReference>
<keyword evidence="10 12" id="KW-0238">DNA-binding</keyword>
<keyword evidence="4 12" id="KW-0548">Nucleotidyltransferase</keyword>
<dbReference type="SMART" id="SM00400">
    <property type="entry name" value="ZnF_CHCC"/>
    <property type="match status" value="1"/>
</dbReference>
<comment type="domain">
    <text evidence="12">Contains an N-terminal zinc-binding domain, a central core domain that contains the primase activity, and a C-terminal DnaB-binding domain.</text>
</comment>
<comment type="caution">
    <text evidence="15">The sequence shown here is derived from an EMBL/GenBank/DDBJ whole genome shotgun (WGS) entry which is preliminary data.</text>
</comment>
<dbReference type="Proteomes" id="UP001356170">
    <property type="component" value="Unassembled WGS sequence"/>
</dbReference>
<dbReference type="SUPFAM" id="SSF57783">
    <property type="entry name" value="Zinc beta-ribbon"/>
    <property type="match status" value="1"/>
</dbReference>
<organism evidence="15 16">
    <name type="scientific">Aquilutibacter rugosus</name>
    <dbReference type="NCBI Taxonomy" id="3115820"/>
    <lineage>
        <taxon>Bacteria</taxon>
        <taxon>Pseudomonadati</taxon>
        <taxon>Pseudomonadota</taxon>
        <taxon>Gammaproteobacteria</taxon>
        <taxon>Lysobacterales</taxon>
        <taxon>Lysobacteraceae</taxon>
        <taxon>Aquilutibacter</taxon>
    </lineage>
</organism>
<evidence type="ECO:0000256" key="3">
    <source>
        <dbReference type="ARBA" id="ARBA00022679"/>
    </source>
</evidence>
<dbReference type="SMART" id="SM00493">
    <property type="entry name" value="TOPRIM"/>
    <property type="match status" value="1"/>
</dbReference>
<keyword evidence="11 12" id="KW-0804">Transcription</keyword>
<accession>A0ABU7UY48</accession>
<evidence type="ECO:0000256" key="13">
    <source>
        <dbReference type="PIRNR" id="PIRNR002811"/>
    </source>
</evidence>
<comment type="function">
    <text evidence="12 13">RNA polymerase that catalyzes the synthesis of short RNA molecules used as primers for DNA polymerase during DNA replication.</text>
</comment>
<keyword evidence="7 12" id="KW-0863">Zinc-finger</keyword>
<keyword evidence="3 12" id="KW-0808">Transferase</keyword>
<dbReference type="Pfam" id="PF13155">
    <property type="entry name" value="Toprim_2"/>
    <property type="match status" value="1"/>
</dbReference>
<protein>
    <recommendedName>
        <fullName evidence="12 13">DNA primase</fullName>
        <ecNumber evidence="12">2.7.7.101</ecNumber>
    </recommendedName>
</protein>
<dbReference type="Pfam" id="PF08278">
    <property type="entry name" value="DnaG_DnaB_bind"/>
    <property type="match status" value="1"/>
</dbReference>
<dbReference type="PIRSF" id="PIRSF002811">
    <property type="entry name" value="DnaG"/>
    <property type="match status" value="1"/>
</dbReference>
<keyword evidence="16" id="KW-1185">Reference proteome</keyword>
<comment type="cofactor">
    <cofactor evidence="12 13">
        <name>Zn(2+)</name>
        <dbReference type="ChEBI" id="CHEBI:29105"/>
    </cofactor>
    <text evidence="12 13">Binds 1 zinc ion per monomer.</text>
</comment>
<evidence type="ECO:0000256" key="10">
    <source>
        <dbReference type="ARBA" id="ARBA00023125"/>
    </source>
</evidence>
<dbReference type="EC" id="2.7.7.101" evidence="12"/>
<dbReference type="SUPFAM" id="SSF56731">
    <property type="entry name" value="DNA primase core"/>
    <property type="match status" value="1"/>
</dbReference>
<dbReference type="Gene3D" id="1.10.860.10">
    <property type="entry name" value="DNAb Helicase, Chain A"/>
    <property type="match status" value="1"/>
</dbReference>
<dbReference type="PANTHER" id="PTHR30313">
    <property type="entry name" value="DNA PRIMASE"/>
    <property type="match status" value="1"/>
</dbReference>
<dbReference type="InterPro" id="IPR019475">
    <property type="entry name" value="DNA_primase_DnaB-bd"/>
</dbReference>
<dbReference type="InterPro" id="IPR006295">
    <property type="entry name" value="DNA_primase_DnaG"/>
</dbReference>
<evidence type="ECO:0000256" key="4">
    <source>
        <dbReference type="ARBA" id="ARBA00022695"/>
    </source>
</evidence>
<keyword evidence="8 12" id="KW-0862">Zinc</keyword>
<dbReference type="Gene3D" id="3.90.980.10">
    <property type="entry name" value="DNA primase, catalytic core, N-terminal domain"/>
    <property type="match status" value="1"/>
</dbReference>
<evidence type="ECO:0000256" key="1">
    <source>
        <dbReference type="ARBA" id="ARBA00022478"/>
    </source>
</evidence>
<keyword evidence="1 12" id="KW-0240">DNA-directed RNA polymerase</keyword>
<dbReference type="Pfam" id="PF10410">
    <property type="entry name" value="DnaB_bind"/>
    <property type="match status" value="1"/>
</dbReference>
<dbReference type="InterPro" id="IPR016136">
    <property type="entry name" value="DNA_helicase_N/primase_C"/>
</dbReference>
<comment type="catalytic activity">
    <reaction evidence="12">
        <text>ssDNA + n NTP = ssDNA/pppN(pN)n-1 hybrid + (n-1) diphosphate.</text>
        <dbReference type="EC" id="2.7.7.101"/>
    </reaction>
</comment>
<dbReference type="InterPro" id="IPR036977">
    <property type="entry name" value="DNA_primase_Znf_CHC2"/>
</dbReference>
<dbReference type="Pfam" id="PF01807">
    <property type="entry name" value="Zn_ribbon_DnaG"/>
    <property type="match status" value="1"/>
</dbReference>
<dbReference type="InterPro" id="IPR002694">
    <property type="entry name" value="Znf_CHC2"/>
</dbReference>
<dbReference type="InterPro" id="IPR037068">
    <property type="entry name" value="DNA_primase_core_N_sf"/>
</dbReference>
<evidence type="ECO:0000256" key="9">
    <source>
        <dbReference type="ARBA" id="ARBA00022842"/>
    </source>
</evidence>
<dbReference type="Gene3D" id="3.40.1360.10">
    <property type="match status" value="1"/>
</dbReference>
<evidence type="ECO:0000256" key="2">
    <source>
        <dbReference type="ARBA" id="ARBA00022515"/>
    </source>
</evidence>
<evidence type="ECO:0000259" key="14">
    <source>
        <dbReference type="PROSITE" id="PS50880"/>
    </source>
</evidence>
<dbReference type="HAMAP" id="MF_00974">
    <property type="entry name" value="DNA_primase_DnaG"/>
    <property type="match status" value="1"/>
</dbReference>
<keyword evidence="2 12" id="KW-0639">Primosome</keyword>
<evidence type="ECO:0000313" key="15">
    <source>
        <dbReference type="EMBL" id="MEF2154943.1"/>
    </source>
</evidence>
<dbReference type="EMBL" id="JAZHBO010000001">
    <property type="protein sequence ID" value="MEF2154943.1"/>
    <property type="molecule type" value="Genomic_DNA"/>
</dbReference>
<evidence type="ECO:0000256" key="5">
    <source>
        <dbReference type="ARBA" id="ARBA00022705"/>
    </source>
</evidence>
<evidence type="ECO:0000256" key="8">
    <source>
        <dbReference type="ARBA" id="ARBA00022833"/>
    </source>
</evidence>
<sequence>MGRLSDAFIDDLLSRTDIVEIVGNRIPLKKQGRDYAARCPFHDERSASFTVSPTKQFYHCFGCGAHGSAISFLMQYDRLEFLDAIEELAQRAGMEIPRDDSQFKRNPDTDDLHGVMQACATFYRHQLESNAQAQAYLQQRGLDEATIAHFQIGFAPEGFDGVRSAIGTTPQKQQLLQRTGMLSNNDRGHVYDKFRKRIMFPIADRRGRTIAFGGRVIDKDDAPKYLNSPETELFHKGRELYGLWQVRQAHSKIPYLLVVEGYMDVVALYQFGINTAVATLGTATTPDHADLLFRNTDTVVFSFDGDNAGRKAAWKAAESVLPRMKEGLQAFFMFLPDGEDPDSLVRKEGKAGFDMLREQATPLSDFFVDHLSEGLNLTTLEGRSRFAALAKPLLAQLPDGTFADLMKQRVRQLARFDDSNDNPSGQGAGVAIARRSRATVPVAKRSLVRSVISLLLQQPALGLELQPPYSFAQLRLPGIALLVDLLERIEARPEINTASLLDTYEGTEHESALRKLAAVSVPAETEMLAQEFNDAVEQLEQRVLEQRLGELQELQRRDAMSTDDVRELLELLQQRAAR</sequence>
<dbReference type="SMART" id="SM00766">
    <property type="entry name" value="DnaG_DnaB_bind"/>
    <property type="match status" value="1"/>
</dbReference>
<dbReference type="CDD" id="cd03364">
    <property type="entry name" value="TOPRIM_DnaG_primases"/>
    <property type="match status" value="1"/>
</dbReference>
<dbReference type="InterPro" id="IPR013173">
    <property type="entry name" value="DNA_primase_DnaG_DnaB-bd_dom"/>
</dbReference>
<dbReference type="Gene3D" id="1.20.50.20">
    <property type="entry name" value="DnaG, RNA polymerase domain, helical bundle"/>
    <property type="match status" value="1"/>
</dbReference>
<evidence type="ECO:0000256" key="11">
    <source>
        <dbReference type="ARBA" id="ARBA00023163"/>
    </source>
</evidence>
<evidence type="ECO:0000256" key="7">
    <source>
        <dbReference type="ARBA" id="ARBA00022771"/>
    </source>
</evidence>
<feature type="zinc finger region" description="CHC2-type" evidence="12">
    <location>
        <begin position="39"/>
        <end position="63"/>
    </location>
</feature>
<dbReference type="RefSeq" id="WP_331703086.1">
    <property type="nucleotide sequence ID" value="NZ_JAZHBO010000001.1"/>
</dbReference>
<evidence type="ECO:0000256" key="6">
    <source>
        <dbReference type="ARBA" id="ARBA00022723"/>
    </source>
</evidence>
<gene>
    <name evidence="12 15" type="primary">dnaG</name>
    <name evidence="15" type="ORF">V3390_01635</name>
</gene>
<dbReference type="PANTHER" id="PTHR30313:SF2">
    <property type="entry name" value="DNA PRIMASE"/>
    <property type="match status" value="1"/>
</dbReference>
<dbReference type="InterPro" id="IPR034151">
    <property type="entry name" value="TOPRIM_DnaG_bac"/>
</dbReference>
<dbReference type="InterPro" id="IPR006171">
    <property type="entry name" value="TOPRIM_dom"/>
</dbReference>
<dbReference type="InterPro" id="IPR013264">
    <property type="entry name" value="DNAG_N"/>
</dbReference>
<evidence type="ECO:0000313" key="16">
    <source>
        <dbReference type="Proteomes" id="UP001356170"/>
    </source>
</evidence>
<evidence type="ECO:0000256" key="12">
    <source>
        <dbReference type="HAMAP-Rule" id="MF_00974"/>
    </source>
</evidence>
<reference evidence="15 16" key="1">
    <citation type="submission" date="2024-01" db="EMBL/GenBank/DDBJ databases">
        <title>Novel species of the genus Luteimonas isolated from rivers.</title>
        <authorList>
            <person name="Lu H."/>
        </authorList>
    </citation>
    <scope>NUCLEOTIDE SEQUENCE [LARGE SCALE GENOMIC DNA]</scope>
    <source>
        <strain evidence="15 16">FXH3W</strain>
    </source>
</reference>
<dbReference type="InterPro" id="IPR030846">
    <property type="entry name" value="DnaG_bac"/>
</dbReference>
<keyword evidence="6 12" id="KW-0479">Metal-binding</keyword>
<dbReference type="NCBIfam" id="TIGR01391">
    <property type="entry name" value="dnaG"/>
    <property type="match status" value="1"/>
</dbReference>
<comment type="subunit">
    <text evidence="12">Monomer. Interacts with DnaB.</text>
</comment>
<dbReference type="Gene3D" id="3.90.580.10">
    <property type="entry name" value="Zinc finger, CHC2-type domain"/>
    <property type="match status" value="1"/>
</dbReference>
<dbReference type="SUPFAM" id="SSF117023">
    <property type="entry name" value="DNA primase DnaG, C-terminal domain"/>
    <property type="match status" value="1"/>
</dbReference>
<dbReference type="PROSITE" id="PS50880">
    <property type="entry name" value="TOPRIM"/>
    <property type="match status" value="1"/>
</dbReference>
<name>A0ABU7UY48_9GAMM</name>
<proteinExistence type="inferred from homology"/>
<feature type="domain" description="Toprim" evidence="14">
    <location>
        <begin position="254"/>
        <end position="336"/>
    </location>
</feature>
<keyword evidence="5 12" id="KW-0235">DNA replication</keyword>
<dbReference type="Pfam" id="PF08275">
    <property type="entry name" value="DNAG_N"/>
    <property type="match status" value="1"/>
</dbReference>
<keyword evidence="9" id="KW-0460">Magnesium</keyword>
<comment type="similarity">
    <text evidence="12 13">Belongs to the DnaG primase family.</text>
</comment>